<evidence type="ECO:0000313" key="2">
    <source>
        <dbReference type="Proteomes" id="UP000199494"/>
    </source>
</evidence>
<dbReference type="STRING" id="530584.SAMN05421630_103473"/>
<dbReference type="OrthoDB" id="4303577at2"/>
<sequence length="330" mass="33473">MRKTAVRALSATLGIPALAACAAVVVRGALAGRFPDPLAVHWGPGGDADRSASLTGLTVGSLVAAAVLAIIGSGLALLAVTKDRGLSRGVVTFEAWFAALPSLLLVATLIVNLDAPAWNHVAGGWLVLVLLLGLSALTAGLAALVAGPGVRPTAQTPPSPEGPSVGLEPGQRASWLGGTTSFVAAATIVPVVLLLFGIETVSGTPVPIVAYLIVLGTGLVLGLVMSRLGVVVNENGVTIRFGILGFPRRHVPLSDIASADTGSLGFWSLGGFGIRANPATGTMAYKLRGGPALKLTLRGGQVVWATVDRPEQAAGLINDLLRRESPQPSQ</sequence>
<keyword evidence="2" id="KW-1185">Reference proteome</keyword>
<dbReference type="Proteomes" id="UP000199494">
    <property type="component" value="Unassembled WGS sequence"/>
</dbReference>
<dbReference type="EMBL" id="FMZE01000003">
    <property type="protein sequence ID" value="SDC74856.1"/>
    <property type="molecule type" value="Genomic_DNA"/>
</dbReference>
<gene>
    <name evidence="1" type="ORF">SAMN05421630_103473</name>
</gene>
<reference evidence="1 2" key="1">
    <citation type="submission" date="2016-10" db="EMBL/GenBank/DDBJ databases">
        <authorList>
            <person name="de Groot N.N."/>
        </authorList>
    </citation>
    <scope>NUCLEOTIDE SEQUENCE [LARGE SCALE GENOMIC DNA]</scope>
    <source>
        <strain evidence="1 2">CGMCC 4.5506</strain>
    </source>
</reference>
<accession>A0A222VJG6</accession>
<organism evidence="1 2">
    <name type="scientific">Prauserella marina</name>
    <dbReference type="NCBI Taxonomy" id="530584"/>
    <lineage>
        <taxon>Bacteria</taxon>
        <taxon>Bacillati</taxon>
        <taxon>Actinomycetota</taxon>
        <taxon>Actinomycetes</taxon>
        <taxon>Pseudonocardiales</taxon>
        <taxon>Pseudonocardiaceae</taxon>
        <taxon>Prauserella</taxon>
    </lineage>
</organism>
<dbReference type="RefSeq" id="WP_091802045.1">
    <property type="nucleotide sequence ID" value="NZ_CP016353.1"/>
</dbReference>
<dbReference type="PROSITE" id="PS51257">
    <property type="entry name" value="PROKAR_LIPOPROTEIN"/>
    <property type="match status" value="1"/>
</dbReference>
<protein>
    <submittedName>
        <fullName evidence="1">Uncharacterized protein</fullName>
    </submittedName>
</protein>
<dbReference type="KEGG" id="pmad:BAY61_02585"/>
<name>A0A222VJG6_9PSEU</name>
<dbReference type="AlphaFoldDB" id="A0A222VJG6"/>
<proteinExistence type="predicted"/>
<evidence type="ECO:0000313" key="1">
    <source>
        <dbReference type="EMBL" id="SDC74856.1"/>
    </source>
</evidence>